<dbReference type="SUPFAM" id="SSF64438">
    <property type="entry name" value="CNF1/YfiH-like putative cysteine hydrolases"/>
    <property type="match status" value="1"/>
</dbReference>
<dbReference type="Gene3D" id="3.30.1330.200">
    <property type="match status" value="1"/>
</dbReference>
<dbReference type="HAMAP" id="MF_01440">
    <property type="entry name" value="CheD"/>
    <property type="match status" value="1"/>
</dbReference>
<dbReference type="RefSeq" id="WP_054000290.1">
    <property type="nucleotide sequence ID" value="NZ_JXMU01000029.1"/>
</dbReference>
<evidence type="ECO:0000313" key="4">
    <source>
        <dbReference type="EMBL" id="KPB00115.1"/>
    </source>
</evidence>
<keyword evidence="5" id="KW-1185">Reference proteome</keyword>
<dbReference type="CDD" id="cd16352">
    <property type="entry name" value="CheD"/>
    <property type="match status" value="1"/>
</dbReference>
<comment type="function">
    <text evidence="3">Probably deamidates glutamine residues to glutamate on methyl-accepting chemotaxis receptors (MCPs), playing an important role in chemotaxis.</text>
</comment>
<organism evidence="4 5">
    <name type="scientific">Ahrensia marina</name>
    <dbReference type="NCBI Taxonomy" id="1514904"/>
    <lineage>
        <taxon>Bacteria</taxon>
        <taxon>Pseudomonadati</taxon>
        <taxon>Pseudomonadota</taxon>
        <taxon>Alphaproteobacteria</taxon>
        <taxon>Hyphomicrobiales</taxon>
        <taxon>Ahrensiaceae</taxon>
        <taxon>Ahrensia</taxon>
    </lineage>
</organism>
<dbReference type="PANTHER" id="PTHR35147">
    <property type="entry name" value="CHEMORECEPTOR GLUTAMINE DEAMIDASE CHED-RELATED"/>
    <property type="match status" value="1"/>
</dbReference>
<evidence type="ECO:0000256" key="2">
    <source>
        <dbReference type="ARBA" id="ARBA00022801"/>
    </source>
</evidence>
<sequence>MFENMARVSVVQRSHYVTSDDKTVLSAVLGSCVAVCAFDETMGIGGMNHMLLPDAREGSQSANSKLYGANLMELLLNELYKKGARRQYLQFKLFGGGKLANNGFDAGERNIEFITEFVKNEKLNVVSSSLGGKSGRRIEFHPVSGRSRQKLLIDKPIETIAPVQTEVIPETGTMELF</sequence>
<dbReference type="GO" id="GO:0050568">
    <property type="term" value="F:protein-glutamine glutaminase activity"/>
    <property type="evidence" value="ECO:0007669"/>
    <property type="project" value="UniProtKB-UniRule"/>
</dbReference>
<comment type="catalytic activity">
    <reaction evidence="3">
        <text>L-glutaminyl-[protein] + H2O = L-glutamyl-[protein] + NH4(+)</text>
        <dbReference type="Rhea" id="RHEA:16441"/>
        <dbReference type="Rhea" id="RHEA-COMP:10207"/>
        <dbReference type="Rhea" id="RHEA-COMP:10208"/>
        <dbReference type="ChEBI" id="CHEBI:15377"/>
        <dbReference type="ChEBI" id="CHEBI:28938"/>
        <dbReference type="ChEBI" id="CHEBI:29973"/>
        <dbReference type="ChEBI" id="CHEBI:30011"/>
        <dbReference type="EC" id="3.5.1.44"/>
    </reaction>
</comment>
<comment type="caution">
    <text evidence="4">The sequence shown here is derived from an EMBL/GenBank/DDBJ whole genome shotgun (WGS) entry which is preliminary data.</text>
</comment>
<evidence type="ECO:0000256" key="3">
    <source>
        <dbReference type="HAMAP-Rule" id="MF_01440"/>
    </source>
</evidence>
<keyword evidence="1 3" id="KW-0145">Chemotaxis</keyword>
<protein>
    <recommendedName>
        <fullName evidence="3">Probable chemoreceptor glutamine deamidase CheD</fullName>
        <ecNumber evidence="3">3.5.1.44</ecNumber>
    </recommendedName>
</protein>
<gene>
    <name evidence="3" type="primary">cheD</name>
    <name evidence="4" type="ORF">SU32_15510</name>
</gene>
<dbReference type="AlphaFoldDB" id="A0A0N0E6K3"/>
<dbReference type="GO" id="GO:0006935">
    <property type="term" value="P:chemotaxis"/>
    <property type="evidence" value="ECO:0007669"/>
    <property type="project" value="UniProtKB-UniRule"/>
</dbReference>
<reference evidence="4 5" key="1">
    <citation type="submission" date="2015-01" db="EMBL/GenBank/DDBJ databases">
        <title>Ahrensia donghaiensis sp. nov., a novel dimethylsulphoniopropionate-cleavage bacterium isolated from seawater and emended descriptions of the genus Ahrensia and Ahrensia kielensis.</title>
        <authorList>
            <person name="Liu J."/>
        </authorList>
    </citation>
    <scope>NUCLEOTIDE SEQUENCE [LARGE SCALE GENOMIC DNA]</scope>
    <source>
        <strain evidence="4 5">LZD062</strain>
    </source>
</reference>
<accession>A0A0N0E6K3</accession>
<dbReference type="Pfam" id="PF03975">
    <property type="entry name" value="CheD"/>
    <property type="match status" value="1"/>
</dbReference>
<comment type="similarity">
    <text evidence="3">Belongs to the CheD family.</text>
</comment>
<dbReference type="PANTHER" id="PTHR35147:SF2">
    <property type="entry name" value="CHEMORECEPTOR GLUTAMINE DEAMIDASE CHED-RELATED"/>
    <property type="match status" value="1"/>
</dbReference>
<evidence type="ECO:0000256" key="1">
    <source>
        <dbReference type="ARBA" id="ARBA00022500"/>
    </source>
</evidence>
<name>A0A0N0E6K3_9HYPH</name>
<dbReference type="Proteomes" id="UP000038011">
    <property type="component" value="Unassembled WGS sequence"/>
</dbReference>
<dbReference type="STRING" id="1514904.SU32_15510"/>
<proteinExistence type="inferred from homology"/>
<dbReference type="InterPro" id="IPR038592">
    <property type="entry name" value="CheD-like_sf"/>
</dbReference>
<keyword evidence="2 3" id="KW-0378">Hydrolase</keyword>
<dbReference type="EMBL" id="JXMU01000029">
    <property type="protein sequence ID" value="KPB00115.1"/>
    <property type="molecule type" value="Genomic_DNA"/>
</dbReference>
<evidence type="ECO:0000313" key="5">
    <source>
        <dbReference type="Proteomes" id="UP000038011"/>
    </source>
</evidence>
<dbReference type="OrthoDB" id="9807202at2"/>
<dbReference type="InterPro" id="IPR005659">
    <property type="entry name" value="Chemorcpt_Glu_NH3ase_CheD"/>
</dbReference>
<dbReference type="InterPro" id="IPR011324">
    <property type="entry name" value="Cytotoxic_necrot_fac-like_cat"/>
</dbReference>
<dbReference type="PATRIC" id="fig|1514904.3.peg.2247"/>
<dbReference type="EC" id="3.5.1.44" evidence="3"/>